<evidence type="ECO:0000256" key="2">
    <source>
        <dbReference type="SAM" id="Phobius"/>
    </source>
</evidence>
<reference evidence="3" key="1">
    <citation type="submission" date="2023-07" db="EMBL/GenBank/DDBJ databases">
        <authorList>
            <person name="Pelsma A.J. K."/>
        </authorList>
    </citation>
    <scope>NUCLEOTIDE SEQUENCE</scope>
</reference>
<protein>
    <submittedName>
        <fullName evidence="3">Uncharacterized protein</fullName>
    </submittedName>
</protein>
<feature type="compositionally biased region" description="Polar residues" evidence="1">
    <location>
        <begin position="278"/>
        <end position="292"/>
    </location>
</feature>
<organism evidence="3">
    <name type="scientific">freshwater sediment metagenome</name>
    <dbReference type="NCBI Taxonomy" id="556182"/>
    <lineage>
        <taxon>unclassified sequences</taxon>
        <taxon>metagenomes</taxon>
        <taxon>ecological metagenomes</taxon>
    </lineage>
</organism>
<name>A0AA48M4U5_9ZZZZ</name>
<evidence type="ECO:0000313" key="3">
    <source>
        <dbReference type="EMBL" id="CAJ0889600.1"/>
    </source>
</evidence>
<evidence type="ECO:0000256" key="1">
    <source>
        <dbReference type="SAM" id="MobiDB-lite"/>
    </source>
</evidence>
<accession>A0AA48M4U5</accession>
<keyword evidence="2" id="KW-0812">Transmembrane</keyword>
<proteinExistence type="predicted"/>
<dbReference type="EMBL" id="OY288114">
    <property type="protein sequence ID" value="CAJ0889600.1"/>
    <property type="molecule type" value="Genomic_DNA"/>
</dbReference>
<keyword evidence="2" id="KW-0472">Membrane</keyword>
<feature type="region of interest" description="Disordered" evidence="1">
    <location>
        <begin position="265"/>
        <end position="292"/>
    </location>
</feature>
<sequence length="341" mass="34590">MANYGIYIPPFPTFPPLPTVQPGAVSTGSFSGTSGSYVSSSSNGPGPQCASWANKSYISSLAADVTGPLDGTANVATMASYAVPVPALSSYTSKQALALAVGAPSSIDWTNATGGHVGLTNLAKAAPNSCYKFMIGELGGRYNVGGVSLETVNARVALTLNLPAEAAPLPGRLFAAITNVTPANTIQPGFQQLVLTITRTGSPPLTKTYTDYTTFKNDALTGYIDLGTLTTGTPTSVTISASQTLANSRQGVFFKVVLFDPPAPSGADAAPAPTGPANESTEGKNTLNSASTSADLGLRHESDLTLLLGDIAPGLIVFACLALVAGARALTSRKASGANAR</sequence>
<gene>
    <name evidence="3" type="ORF">AMST5_03976</name>
</gene>
<keyword evidence="2" id="KW-1133">Transmembrane helix</keyword>
<feature type="transmembrane region" description="Helical" evidence="2">
    <location>
        <begin position="311"/>
        <end position="331"/>
    </location>
</feature>
<feature type="compositionally biased region" description="Low complexity" evidence="1">
    <location>
        <begin position="265"/>
        <end position="277"/>
    </location>
</feature>
<dbReference type="AlphaFoldDB" id="A0AA48M4U5"/>